<proteinExistence type="predicted"/>
<dbReference type="OrthoDB" id="7432835at2"/>
<reference evidence="1 2" key="1">
    <citation type="submission" date="2019-12" db="EMBL/GenBank/DDBJ databases">
        <title>Genomic-based taxomic classification of the family Erythrobacteraceae.</title>
        <authorList>
            <person name="Xu L."/>
        </authorList>
    </citation>
    <scope>NUCLEOTIDE SEQUENCE [LARGE SCALE GENOMIC DNA]</scope>
    <source>
        <strain evidence="1 2">JCM 17468</strain>
    </source>
</reference>
<sequence>MDYALFPDLLDKLAKIEALGRSALTPASENVAELKRQAAAAGKRRARDEKRYELGGLLLTIGFENIDYYALYGLMAHPDHLLKWSIEARQSSATQDLARLIEHIFDDDRRAERCAEWGRYLSWTRMRTLYEAEVTSFIASGKAGAKQRWRCDPVSSKQLYLIAQICKLEGIANPNIAKKGCAFDWLYERDGNPRYFKRPAPLPLELS</sequence>
<dbReference type="EMBL" id="WTYD01000001">
    <property type="protein sequence ID" value="MXO53304.1"/>
    <property type="molecule type" value="Genomic_DNA"/>
</dbReference>
<protein>
    <submittedName>
        <fullName evidence="1">Uncharacterized protein</fullName>
    </submittedName>
</protein>
<keyword evidence="2" id="KW-1185">Reference proteome</keyword>
<evidence type="ECO:0000313" key="2">
    <source>
        <dbReference type="Proteomes" id="UP000430272"/>
    </source>
</evidence>
<comment type="caution">
    <text evidence="1">The sequence shown here is derived from an EMBL/GenBank/DDBJ whole genome shotgun (WGS) entry which is preliminary data.</text>
</comment>
<organism evidence="1 2">
    <name type="scientific">Qipengyuania pelagi</name>
    <dbReference type="NCBI Taxonomy" id="994320"/>
    <lineage>
        <taxon>Bacteria</taxon>
        <taxon>Pseudomonadati</taxon>
        <taxon>Pseudomonadota</taxon>
        <taxon>Alphaproteobacteria</taxon>
        <taxon>Sphingomonadales</taxon>
        <taxon>Erythrobacteraceae</taxon>
        <taxon>Qipengyuania</taxon>
    </lineage>
</organism>
<evidence type="ECO:0000313" key="1">
    <source>
        <dbReference type="EMBL" id="MXO53304.1"/>
    </source>
</evidence>
<dbReference type="RefSeq" id="WP_160660181.1">
    <property type="nucleotide sequence ID" value="NZ_BAABDV010000001.1"/>
</dbReference>
<name>A0A844Y593_9SPHN</name>
<dbReference type="AlphaFoldDB" id="A0A844Y593"/>
<dbReference type="Proteomes" id="UP000430272">
    <property type="component" value="Unassembled WGS sequence"/>
</dbReference>
<accession>A0A844Y593</accession>
<gene>
    <name evidence="1" type="ORF">GRI47_04690</name>
</gene>